<keyword evidence="3" id="KW-0378">Hydrolase</keyword>
<evidence type="ECO:0000313" key="3">
    <source>
        <dbReference type="EMBL" id="AYV81037.1"/>
    </source>
</evidence>
<dbReference type="InterPro" id="IPR029058">
    <property type="entry name" value="AB_hydrolase_fold"/>
</dbReference>
<dbReference type="PANTHER" id="PTHR37017">
    <property type="entry name" value="AB HYDROLASE-1 DOMAIN-CONTAINING PROTEIN-RELATED"/>
    <property type="match status" value="1"/>
</dbReference>
<evidence type="ECO:0000259" key="2">
    <source>
        <dbReference type="Pfam" id="PF12697"/>
    </source>
</evidence>
<name>A0A3G5A1E5_9VIRU</name>
<dbReference type="GO" id="GO:0016787">
    <property type="term" value="F:hydrolase activity"/>
    <property type="evidence" value="ECO:0007669"/>
    <property type="project" value="UniProtKB-KW"/>
</dbReference>
<dbReference type="PANTHER" id="PTHR37017:SF11">
    <property type="entry name" value="ESTERASE_LIPASE_THIOESTERASE DOMAIN-CONTAINING PROTEIN"/>
    <property type="match status" value="1"/>
</dbReference>
<protein>
    <submittedName>
        <fullName evidence="3">Alpha/beta hydrolase</fullName>
    </submittedName>
</protein>
<feature type="transmembrane region" description="Helical" evidence="1">
    <location>
        <begin position="6"/>
        <end position="26"/>
    </location>
</feature>
<keyword evidence="1" id="KW-0472">Membrane</keyword>
<accession>A0A3G5A1E5</accession>
<dbReference type="InterPro" id="IPR052897">
    <property type="entry name" value="Sec-Metab_Biosynth_Hydrolase"/>
</dbReference>
<keyword evidence="1" id="KW-0812">Transmembrane</keyword>
<dbReference type="SUPFAM" id="SSF53474">
    <property type="entry name" value="alpha/beta-Hydrolases"/>
    <property type="match status" value="1"/>
</dbReference>
<proteinExistence type="predicted"/>
<evidence type="ECO:0000256" key="1">
    <source>
        <dbReference type="SAM" id="Phobius"/>
    </source>
</evidence>
<feature type="domain" description="AB hydrolase-1" evidence="2">
    <location>
        <begin position="45"/>
        <end position="260"/>
    </location>
</feature>
<gene>
    <name evidence="3" type="ORF">Harvfovirus14_18</name>
</gene>
<dbReference type="InterPro" id="IPR000073">
    <property type="entry name" value="AB_hydrolase_1"/>
</dbReference>
<dbReference type="Gene3D" id="3.40.50.1820">
    <property type="entry name" value="alpha/beta hydrolase"/>
    <property type="match status" value="1"/>
</dbReference>
<sequence length="270" mass="30146">MESNNIIIFALFAVIAIIILKIGFIPTNENFKLTKKNHTRHVNCIVLVHGAWVDASGWKPVYEILTKNGYNVTMVQEPLTSFKDDVQATKRVLDLQKQPCILVGHSYGGSVITEAGIHPNVVGLVYIAAHAPDVGESEGALGKRMPSLIQKQKGAIQKTNDGFLFINPPDFDKYFAPDLPSSQAEFQSKSQILTASQVFTTPITVASWKIKPSWAVVPTSDKIINPNLERWYYKRAHSHTIEIKGASHSVYQSHPEEIARIIEMASRRER</sequence>
<keyword evidence="1" id="KW-1133">Transmembrane helix</keyword>
<organism evidence="3">
    <name type="scientific">Harvfovirus sp</name>
    <dbReference type="NCBI Taxonomy" id="2487768"/>
    <lineage>
        <taxon>Viruses</taxon>
        <taxon>Varidnaviria</taxon>
        <taxon>Bamfordvirae</taxon>
        <taxon>Nucleocytoviricota</taxon>
        <taxon>Megaviricetes</taxon>
        <taxon>Imitervirales</taxon>
        <taxon>Mimiviridae</taxon>
        <taxon>Klosneuvirinae</taxon>
    </lineage>
</organism>
<dbReference type="Pfam" id="PF12697">
    <property type="entry name" value="Abhydrolase_6"/>
    <property type="match status" value="1"/>
</dbReference>
<reference evidence="3" key="1">
    <citation type="submission" date="2018-10" db="EMBL/GenBank/DDBJ databases">
        <title>Hidden diversity of soil giant viruses.</title>
        <authorList>
            <person name="Schulz F."/>
            <person name="Alteio L."/>
            <person name="Goudeau D."/>
            <person name="Ryan E.M."/>
            <person name="Malmstrom R.R."/>
            <person name="Blanchard J."/>
            <person name="Woyke T."/>
        </authorList>
    </citation>
    <scope>NUCLEOTIDE SEQUENCE</scope>
    <source>
        <strain evidence="3">HAV1</strain>
    </source>
</reference>
<dbReference type="EMBL" id="MK072256">
    <property type="protein sequence ID" value="AYV81037.1"/>
    <property type="molecule type" value="Genomic_DNA"/>
</dbReference>